<evidence type="ECO:0000256" key="2">
    <source>
        <dbReference type="ARBA" id="ARBA00010617"/>
    </source>
</evidence>
<comment type="similarity">
    <text evidence="2">Belongs to the cytochrome P450 family.</text>
</comment>
<dbReference type="InterPro" id="IPR002403">
    <property type="entry name" value="Cyt_P450_E_grp-IV"/>
</dbReference>
<dbReference type="GO" id="GO:0005506">
    <property type="term" value="F:iron ion binding"/>
    <property type="evidence" value="ECO:0007669"/>
    <property type="project" value="InterPro"/>
</dbReference>
<comment type="caution">
    <text evidence="9">The sequence shown here is derived from an EMBL/GenBank/DDBJ whole genome shotgun (WGS) entry which is preliminary data.</text>
</comment>
<protein>
    <recommendedName>
        <fullName evidence="11">Cytochrome P450</fullName>
    </recommendedName>
</protein>
<evidence type="ECO:0000313" key="10">
    <source>
        <dbReference type="Proteomes" id="UP000245383"/>
    </source>
</evidence>
<dbReference type="PRINTS" id="PR00465">
    <property type="entry name" value="EP450IV"/>
</dbReference>
<dbReference type="Gene3D" id="1.10.630.10">
    <property type="entry name" value="Cytochrome P450"/>
    <property type="match status" value="1"/>
</dbReference>
<reference evidence="9 10" key="1">
    <citation type="journal article" date="2018" name="MBio">
        <title>Comparative Genomics Reveals the Core Gene Toolbox for the Fungus-Insect Symbiosis.</title>
        <authorList>
            <person name="Wang Y."/>
            <person name="Stata M."/>
            <person name="Wang W."/>
            <person name="Stajich J.E."/>
            <person name="White M.M."/>
            <person name="Moncalvo J.M."/>
        </authorList>
    </citation>
    <scope>NUCLEOTIDE SEQUENCE [LARGE SCALE GENOMIC DNA]</scope>
    <source>
        <strain evidence="9 10">SWE-8-4</strain>
    </source>
</reference>
<dbReference type="EMBL" id="MBFR01000165">
    <property type="protein sequence ID" value="PVU92346.1"/>
    <property type="molecule type" value="Genomic_DNA"/>
</dbReference>
<gene>
    <name evidence="9" type="ORF">BB561_003887</name>
</gene>
<dbReference type="Pfam" id="PF00067">
    <property type="entry name" value="p450"/>
    <property type="match status" value="1"/>
</dbReference>
<dbReference type="PANTHER" id="PTHR24291">
    <property type="entry name" value="CYTOCHROME P450 FAMILY 4"/>
    <property type="match status" value="1"/>
</dbReference>
<proteinExistence type="inferred from homology"/>
<dbReference type="InterPro" id="IPR036396">
    <property type="entry name" value="Cyt_P450_sf"/>
</dbReference>
<evidence type="ECO:0000313" key="9">
    <source>
        <dbReference type="EMBL" id="PVU92346.1"/>
    </source>
</evidence>
<dbReference type="InterPro" id="IPR050196">
    <property type="entry name" value="Cytochrome_P450_Monoox"/>
</dbReference>
<evidence type="ECO:0000256" key="6">
    <source>
        <dbReference type="ARBA" id="ARBA00023004"/>
    </source>
</evidence>
<organism evidence="9 10">
    <name type="scientific">Smittium simulii</name>
    <dbReference type="NCBI Taxonomy" id="133385"/>
    <lineage>
        <taxon>Eukaryota</taxon>
        <taxon>Fungi</taxon>
        <taxon>Fungi incertae sedis</taxon>
        <taxon>Zoopagomycota</taxon>
        <taxon>Kickxellomycotina</taxon>
        <taxon>Harpellomycetes</taxon>
        <taxon>Harpellales</taxon>
        <taxon>Legeriomycetaceae</taxon>
        <taxon>Smittium</taxon>
    </lineage>
</organism>
<dbReference type="GO" id="GO:0004497">
    <property type="term" value="F:monooxygenase activity"/>
    <property type="evidence" value="ECO:0007669"/>
    <property type="project" value="UniProtKB-KW"/>
</dbReference>
<keyword evidence="5" id="KW-0560">Oxidoreductase</keyword>
<evidence type="ECO:0008006" key="11">
    <source>
        <dbReference type="Google" id="ProtNLM"/>
    </source>
</evidence>
<dbReference type="SUPFAM" id="SSF48264">
    <property type="entry name" value="Cytochrome P450"/>
    <property type="match status" value="1"/>
</dbReference>
<dbReference type="InterPro" id="IPR001128">
    <property type="entry name" value="Cyt_P450"/>
</dbReference>
<keyword evidence="3 8" id="KW-0349">Heme</keyword>
<evidence type="ECO:0000256" key="5">
    <source>
        <dbReference type="ARBA" id="ARBA00023002"/>
    </source>
</evidence>
<dbReference type="GO" id="GO:0016705">
    <property type="term" value="F:oxidoreductase activity, acting on paired donors, with incorporation or reduction of molecular oxygen"/>
    <property type="evidence" value="ECO:0007669"/>
    <property type="project" value="InterPro"/>
</dbReference>
<keyword evidence="10" id="KW-1185">Reference proteome</keyword>
<dbReference type="STRING" id="133385.A0A2T9YJ30"/>
<keyword evidence="6 8" id="KW-0408">Iron</keyword>
<dbReference type="AlphaFoldDB" id="A0A2T9YJ30"/>
<dbReference type="OrthoDB" id="1844152at2759"/>
<comment type="cofactor">
    <cofactor evidence="1 8">
        <name>heme</name>
        <dbReference type="ChEBI" id="CHEBI:30413"/>
    </cofactor>
</comment>
<accession>A0A2T9YJ30</accession>
<keyword evidence="7" id="KW-0503">Monooxygenase</keyword>
<keyword evidence="4 8" id="KW-0479">Metal-binding</keyword>
<dbReference type="PANTHER" id="PTHR24291:SF50">
    <property type="entry name" value="BIFUNCTIONAL ALBAFLAVENONE MONOOXYGENASE_TERPENE SYNTHASE"/>
    <property type="match status" value="1"/>
</dbReference>
<evidence type="ECO:0000256" key="8">
    <source>
        <dbReference type="PIRSR" id="PIRSR602403-1"/>
    </source>
</evidence>
<evidence type="ECO:0000256" key="4">
    <source>
        <dbReference type="ARBA" id="ARBA00022723"/>
    </source>
</evidence>
<dbReference type="GO" id="GO:0020037">
    <property type="term" value="F:heme binding"/>
    <property type="evidence" value="ECO:0007669"/>
    <property type="project" value="InterPro"/>
</dbReference>
<name>A0A2T9YJ30_9FUNG</name>
<dbReference type="Proteomes" id="UP000245383">
    <property type="component" value="Unassembled WGS sequence"/>
</dbReference>
<evidence type="ECO:0000256" key="3">
    <source>
        <dbReference type="ARBA" id="ARBA00022617"/>
    </source>
</evidence>
<feature type="binding site" description="axial binding residue" evidence="8">
    <location>
        <position position="380"/>
    </location>
    <ligand>
        <name>heme</name>
        <dbReference type="ChEBI" id="CHEBI:30413"/>
    </ligand>
    <ligandPart>
        <name>Fe</name>
        <dbReference type="ChEBI" id="CHEBI:18248"/>
    </ligandPart>
</feature>
<evidence type="ECO:0000256" key="7">
    <source>
        <dbReference type="ARBA" id="ARBA00023033"/>
    </source>
</evidence>
<sequence length="442" mass="51470">MSLGYTSPYRFSLNMEKLGNIVQYNIFSKNYVIGGHFINEFISFPPNVFNALKGHLQTCPEIFIDHSLYILERLIICNLGQFFSANYLHEIVQAEFDSFQKLINTHIEDFLTPTSSELLKLDDALDFLTSILYENACHRVFGNELISIPTFNEYVKYLHPLNFSTNRYFFNFLKVINELVIIKKKKILHKKMEIMIKNYINKSRFDINSYTKQTSAINIYCTHKEKFCSKDFSLITTTLSRLFATIIGIPPTRILNALEYIASDYILSLDLYKEQQDIIDLFGNSITLFVLSKMKILDSFIKKCLFLSSPASFLHRKLNTSVVFSNGNYIPHNSTVSINLFGLNKATEKFYKSNYTDNNKNKVLMQNIDTLPWGYATSKCPFSEYALAQIKIILSILIRKYQIFNNQNMHFNKNSDFQQLLTVTSTNNSYYLKERNVKIWIV</sequence>
<evidence type="ECO:0000256" key="1">
    <source>
        <dbReference type="ARBA" id="ARBA00001971"/>
    </source>
</evidence>